<evidence type="ECO:0000313" key="3">
    <source>
        <dbReference type="EMBL" id="NYI95994.1"/>
    </source>
</evidence>
<evidence type="ECO:0000256" key="1">
    <source>
        <dbReference type="ARBA" id="ARBA00005254"/>
    </source>
</evidence>
<dbReference type="AlphaFoldDB" id="A0A853BMQ7"/>
<keyword evidence="4" id="KW-1185">Reference proteome</keyword>
<dbReference type="Gene3D" id="3.90.226.10">
    <property type="entry name" value="2-enoyl-CoA Hydratase, Chain A, domain 1"/>
    <property type="match status" value="1"/>
</dbReference>
<feature type="region of interest" description="Disordered" evidence="2">
    <location>
        <begin position="1"/>
        <end position="37"/>
    </location>
</feature>
<dbReference type="Proteomes" id="UP000575985">
    <property type="component" value="Unassembled WGS sequence"/>
</dbReference>
<feature type="compositionally biased region" description="Acidic residues" evidence="2">
    <location>
        <begin position="18"/>
        <end position="27"/>
    </location>
</feature>
<dbReference type="RefSeq" id="WP_179767430.1">
    <property type="nucleotide sequence ID" value="NZ_JACCFO010000001.1"/>
</dbReference>
<evidence type="ECO:0000256" key="2">
    <source>
        <dbReference type="SAM" id="MobiDB-lite"/>
    </source>
</evidence>
<dbReference type="InterPro" id="IPR029045">
    <property type="entry name" value="ClpP/crotonase-like_dom_sf"/>
</dbReference>
<sequence>MTEAPDPAGTARGAEDVKDGEDNEAVEGAEGTAEDPVLSDLNSGVLRLTLNRPDRLNAWTPAMADRLSALLRAADHDPQVRAVLITGAGRAFCAGADMAALSAISGREVRVDGRALALPAELRKPVIAALNGPAAGVGLVLALFADVRFAAADAKLTTSFSMRGLSAEYGAAWLLPRLVGRGRALDLLLSSRVVLGEEAARIGLVDFACPREDVVVDALDYARTLAASCSPWSMAVIKRQVLRAAQSDFATAADEAADLMAESFAGPDFAEGVGSYLDKRPPRFPGLPPRG</sequence>
<accession>A0A853BMQ7</accession>
<proteinExistence type="inferred from homology"/>
<reference evidence="3 4" key="1">
    <citation type="submission" date="2020-07" db="EMBL/GenBank/DDBJ databases">
        <title>Sequencing the genomes of 1000 actinobacteria strains.</title>
        <authorList>
            <person name="Klenk H.-P."/>
        </authorList>
    </citation>
    <scope>NUCLEOTIDE SEQUENCE [LARGE SCALE GENOMIC DNA]</scope>
    <source>
        <strain evidence="3 4">DSM 45927</strain>
    </source>
</reference>
<gene>
    <name evidence="3" type="ORF">HNR12_002271</name>
</gene>
<comment type="similarity">
    <text evidence="1">Belongs to the enoyl-CoA hydratase/isomerase family.</text>
</comment>
<dbReference type="InterPro" id="IPR001753">
    <property type="entry name" value="Enoyl-CoA_hydra/iso"/>
</dbReference>
<name>A0A853BMQ7_9ACTN</name>
<evidence type="ECO:0000313" key="4">
    <source>
        <dbReference type="Proteomes" id="UP000575985"/>
    </source>
</evidence>
<dbReference type="Gene3D" id="1.10.12.10">
    <property type="entry name" value="Lyase 2-enoyl-coa Hydratase, Chain A, domain 2"/>
    <property type="match status" value="1"/>
</dbReference>
<dbReference type="PANTHER" id="PTHR43459:SF1">
    <property type="entry name" value="EG:BACN32G11.4 PROTEIN"/>
    <property type="match status" value="1"/>
</dbReference>
<dbReference type="InterPro" id="IPR014748">
    <property type="entry name" value="Enoyl-CoA_hydra_C"/>
</dbReference>
<dbReference type="GO" id="GO:0003824">
    <property type="term" value="F:catalytic activity"/>
    <property type="evidence" value="ECO:0007669"/>
    <property type="project" value="UniProtKB-ARBA"/>
</dbReference>
<dbReference type="EMBL" id="JACCFO010000001">
    <property type="protein sequence ID" value="NYI95994.1"/>
    <property type="molecule type" value="Genomic_DNA"/>
</dbReference>
<organism evidence="3 4">
    <name type="scientific">Streptomonospora nanhaiensis</name>
    <dbReference type="NCBI Taxonomy" id="1323731"/>
    <lineage>
        <taxon>Bacteria</taxon>
        <taxon>Bacillati</taxon>
        <taxon>Actinomycetota</taxon>
        <taxon>Actinomycetes</taxon>
        <taxon>Streptosporangiales</taxon>
        <taxon>Nocardiopsidaceae</taxon>
        <taxon>Streptomonospora</taxon>
    </lineage>
</organism>
<dbReference type="SUPFAM" id="SSF52096">
    <property type="entry name" value="ClpP/crotonase"/>
    <property type="match status" value="1"/>
</dbReference>
<dbReference type="CDD" id="cd06558">
    <property type="entry name" value="crotonase-like"/>
    <property type="match status" value="1"/>
</dbReference>
<protein>
    <submittedName>
        <fullName evidence="3">Enoyl-CoA hydratase/carnithine racemase</fullName>
    </submittedName>
</protein>
<dbReference type="Pfam" id="PF00378">
    <property type="entry name" value="ECH_1"/>
    <property type="match status" value="1"/>
</dbReference>
<comment type="caution">
    <text evidence="3">The sequence shown here is derived from an EMBL/GenBank/DDBJ whole genome shotgun (WGS) entry which is preliminary data.</text>
</comment>
<dbReference type="PANTHER" id="PTHR43459">
    <property type="entry name" value="ENOYL-COA HYDRATASE"/>
    <property type="match status" value="1"/>
</dbReference>